<accession>A0A9N9BBM1</accession>
<dbReference type="GO" id="GO:0006207">
    <property type="term" value="P:'de novo' pyrimidine nucleobase biosynthetic process"/>
    <property type="evidence" value="ECO:0007669"/>
    <property type="project" value="TreeGrafter"/>
</dbReference>
<evidence type="ECO:0000256" key="1">
    <source>
        <dbReference type="ARBA" id="ARBA00003769"/>
    </source>
</evidence>
<evidence type="ECO:0000256" key="4">
    <source>
        <dbReference type="ARBA" id="ARBA00011738"/>
    </source>
</evidence>
<dbReference type="PANTHER" id="PTHR46683:SF1">
    <property type="entry name" value="OROTATE PHOSPHORIBOSYLTRANSFERASE 1-RELATED"/>
    <property type="match status" value="1"/>
</dbReference>
<dbReference type="NCBIfam" id="TIGR00336">
    <property type="entry name" value="pyrE"/>
    <property type="match status" value="1"/>
</dbReference>
<dbReference type="EMBL" id="CAJVPK010000929">
    <property type="protein sequence ID" value="CAG8560240.1"/>
    <property type="molecule type" value="Genomic_DNA"/>
</dbReference>
<dbReference type="PANTHER" id="PTHR46683">
    <property type="entry name" value="OROTATE PHOSPHORIBOSYLTRANSFERASE 1-RELATED"/>
    <property type="match status" value="1"/>
</dbReference>
<keyword evidence="10" id="KW-1185">Reference proteome</keyword>
<dbReference type="AlphaFoldDB" id="A0A9N9BBM1"/>
<name>A0A9N9BBM1_9GLOM</name>
<evidence type="ECO:0000256" key="7">
    <source>
        <dbReference type="ARBA" id="ARBA00022679"/>
    </source>
</evidence>
<comment type="caution">
    <text evidence="9">The sequence shown here is derived from an EMBL/GenBank/DDBJ whole genome shotgun (WGS) entry which is preliminary data.</text>
</comment>
<evidence type="ECO:0000256" key="3">
    <source>
        <dbReference type="ARBA" id="ARBA00006340"/>
    </source>
</evidence>
<comment type="subunit">
    <text evidence="4">Homodimer.</text>
</comment>
<reference evidence="9" key="1">
    <citation type="submission" date="2021-06" db="EMBL/GenBank/DDBJ databases">
        <authorList>
            <person name="Kallberg Y."/>
            <person name="Tangrot J."/>
            <person name="Rosling A."/>
        </authorList>
    </citation>
    <scope>NUCLEOTIDE SEQUENCE</scope>
    <source>
        <strain evidence="9">AZ414A</strain>
    </source>
</reference>
<evidence type="ECO:0000256" key="5">
    <source>
        <dbReference type="ARBA" id="ARBA00011971"/>
    </source>
</evidence>
<dbReference type="SUPFAM" id="SSF53271">
    <property type="entry name" value="PRTase-like"/>
    <property type="match status" value="1"/>
</dbReference>
<keyword evidence="6" id="KW-0328">Glycosyltransferase</keyword>
<dbReference type="OrthoDB" id="5553476at2759"/>
<dbReference type="Gene3D" id="3.40.50.2020">
    <property type="match status" value="1"/>
</dbReference>
<comment type="function">
    <text evidence="1">Catalyzes the transfer of a ribosyl phosphate group from 5-phosphoribose 1-diphosphate to orotate, leading to the formation of orotidine monophosphate (OMP).</text>
</comment>
<comment type="similarity">
    <text evidence="3">Belongs to the purine/pyrimidine phosphoribosyltransferase family. PyrE subfamily.</text>
</comment>
<protein>
    <recommendedName>
        <fullName evidence="5">orotate phosphoribosyltransferase</fullName>
        <ecNumber evidence="5">2.4.2.10</ecNumber>
    </recommendedName>
</protein>
<organism evidence="9 10">
    <name type="scientific">Diversispora eburnea</name>
    <dbReference type="NCBI Taxonomy" id="1213867"/>
    <lineage>
        <taxon>Eukaryota</taxon>
        <taxon>Fungi</taxon>
        <taxon>Fungi incertae sedis</taxon>
        <taxon>Mucoromycota</taxon>
        <taxon>Glomeromycotina</taxon>
        <taxon>Glomeromycetes</taxon>
        <taxon>Diversisporales</taxon>
        <taxon>Diversisporaceae</taxon>
        <taxon>Diversispora</taxon>
    </lineage>
</organism>
<dbReference type="GO" id="GO:0005737">
    <property type="term" value="C:cytoplasm"/>
    <property type="evidence" value="ECO:0007669"/>
    <property type="project" value="TreeGrafter"/>
</dbReference>
<dbReference type="Proteomes" id="UP000789706">
    <property type="component" value="Unassembled WGS sequence"/>
</dbReference>
<dbReference type="EC" id="2.4.2.10" evidence="5"/>
<dbReference type="InterPro" id="IPR029057">
    <property type="entry name" value="PRTase-like"/>
</dbReference>
<comment type="pathway">
    <text evidence="2">Pyrimidine metabolism; UMP biosynthesis via de novo pathway; UMP from orotate: step 1/2.</text>
</comment>
<dbReference type="GO" id="GO:0006221">
    <property type="term" value="P:pyrimidine nucleotide biosynthetic process"/>
    <property type="evidence" value="ECO:0007669"/>
    <property type="project" value="UniProtKB-KW"/>
</dbReference>
<proteinExistence type="inferred from homology"/>
<keyword evidence="8" id="KW-0665">Pyrimidine biosynthesis</keyword>
<sequence length="132" mass="14612">MTTLKPYQREFIKFAISQDILSFGSFILKSGRVSPYFFNAGKFNKGSALAALGQFYASVIQEDEIGKKLEFDVIFGPAYKGIPLVSSTVIALSEKYHKDIPYSFNRKEIKDHGEGGNIVGAPLKGKILIIDD</sequence>
<dbReference type="InterPro" id="IPR023031">
    <property type="entry name" value="OPRT"/>
</dbReference>
<dbReference type="HAMAP" id="MF_01208">
    <property type="entry name" value="PyrE"/>
    <property type="match status" value="1"/>
</dbReference>
<dbReference type="InterPro" id="IPR000836">
    <property type="entry name" value="PRTase_dom"/>
</dbReference>
<evidence type="ECO:0000256" key="6">
    <source>
        <dbReference type="ARBA" id="ARBA00022676"/>
    </source>
</evidence>
<evidence type="ECO:0000313" key="10">
    <source>
        <dbReference type="Proteomes" id="UP000789706"/>
    </source>
</evidence>
<evidence type="ECO:0000313" key="9">
    <source>
        <dbReference type="EMBL" id="CAG8560240.1"/>
    </source>
</evidence>
<dbReference type="CDD" id="cd06223">
    <property type="entry name" value="PRTases_typeI"/>
    <property type="match status" value="1"/>
</dbReference>
<evidence type="ECO:0000256" key="8">
    <source>
        <dbReference type="ARBA" id="ARBA00022975"/>
    </source>
</evidence>
<dbReference type="GO" id="GO:0004588">
    <property type="term" value="F:orotate phosphoribosyltransferase activity"/>
    <property type="evidence" value="ECO:0007669"/>
    <property type="project" value="UniProtKB-EC"/>
</dbReference>
<dbReference type="GO" id="GO:0046132">
    <property type="term" value="P:pyrimidine ribonucleoside biosynthetic process"/>
    <property type="evidence" value="ECO:0007669"/>
    <property type="project" value="TreeGrafter"/>
</dbReference>
<keyword evidence="7" id="KW-0808">Transferase</keyword>
<evidence type="ECO:0000256" key="2">
    <source>
        <dbReference type="ARBA" id="ARBA00004889"/>
    </source>
</evidence>
<gene>
    <name evidence="9" type="ORF">DEBURN_LOCUS7551</name>
</gene>
<dbReference type="InterPro" id="IPR004467">
    <property type="entry name" value="Or_phspho_trans_dom"/>
</dbReference>